<dbReference type="PANTHER" id="PTHR44858:SF1">
    <property type="entry name" value="UDP-N-ACETYLGLUCOSAMINE--PEPTIDE N-ACETYLGLUCOSAMINYLTRANSFERASE SPINDLY-RELATED"/>
    <property type="match status" value="1"/>
</dbReference>
<dbReference type="InterPro" id="IPR050498">
    <property type="entry name" value="Ycf3"/>
</dbReference>
<dbReference type="SMART" id="SM00028">
    <property type="entry name" value="TPR"/>
    <property type="match status" value="3"/>
</dbReference>
<evidence type="ECO:0000256" key="4">
    <source>
        <dbReference type="SAM" id="MobiDB-lite"/>
    </source>
</evidence>
<sequence>METIRKITVATFLGMALILCTPKDPVKSAIELNKQGADLLPTNPKQALSKFIKASQLNPKLAEYRANAGIAYMTMDQKEDALRKFGETIQIDPKYLQAYYNSGVILESLGRHKEAIQNYKAALKLTTDDTPEILYNLALSYENSEQKEEAIQSYSKFIKIAPASLQPAIEEAKARIQKLQGKSSPDKKRIRKLDRKRKGEQASVQLYKEILSVFSPPYVTIWQRYSFLFS</sequence>
<evidence type="ECO:0000256" key="2">
    <source>
        <dbReference type="ARBA" id="ARBA00022803"/>
    </source>
</evidence>
<feature type="region of interest" description="Disordered" evidence="4">
    <location>
        <begin position="176"/>
        <end position="196"/>
    </location>
</feature>
<reference evidence="5 6" key="1">
    <citation type="submission" date="2013-05" db="EMBL/GenBank/DDBJ databases">
        <authorList>
            <person name="Harkins D.M."/>
            <person name="Durkin A.S."/>
            <person name="Brinkac L.M."/>
            <person name="Haft D.H."/>
            <person name="Selengut J.D."/>
            <person name="Sanka R."/>
            <person name="DePew J."/>
            <person name="Purushe J."/>
            <person name="Hartskeerl R.A."/>
            <person name="Ahmed A."/>
            <person name="van der Linden H."/>
            <person name="Goris M.G.A."/>
            <person name="Vinetz J.M."/>
            <person name="Sutton G.G."/>
            <person name="Nierman W.C."/>
            <person name="Fouts D.E."/>
        </authorList>
    </citation>
    <scope>NUCLEOTIDE SEQUENCE [LARGE SCALE GENOMIC DNA]</scope>
    <source>
        <strain evidence="5 6">10</strain>
    </source>
</reference>
<dbReference type="InterPro" id="IPR019734">
    <property type="entry name" value="TPR_rpt"/>
</dbReference>
<evidence type="ECO:0000313" key="5">
    <source>
        <dbReference type="EMBL" id="EQA38692.1"/>
    </source>
</evidence>
<dbReference type="PANTHER" id="PTHR44858">
    <property type="entry name" value="TETRATRICOPEPTIDE REPEAT PROTEIN 6"/>
    <property type="match status" value="1"/>
</dbReference>
<keyword evidence="1" id="KW-0677">Repeat</keyword>
<evidence type="ECO:0000256" key="3">
    <source>
        <dbReference type="PROSITE-ProRule" id="PRU00339"/>
    </source>
</evidence>
<dbReference type="Gene3D" id="1.25.40.10">
    <property type="entry name" value="Tetratricopeptide repeat domain"/>
    <property type="match status" value="2"/>
</dbReference>
<dbReference type="Proteomes" id="UP000018719">
    <property type="component" value="Unassembled WGS sequence"/>
</dbReference>
<name>V6HEU7_9LEPT</name>
<dbReference type="InterPro" id="IPR011990">
    <property type="entry name" value="TPR-like_helical_dom_sf"/>
</dbReference>
<feature type="repeat" description="TPR" evidence="3">
    <location>
        <begin position="96"/>
        <end position="129"/>
    </location>
</feature>
<dbReference type="RefSeq" id="WP_010412900.1">
    <property type="nucleotide sequence ID" value="NZ_AHMM02000006.1"/>
</dbReference>
<comment type="caution">
    <text evidence="5">The sequence shown here is derived from an EMBL/GenBank/DDBJ whole genome shotgun (WGS) entry which is preliminary data.</text>
</comment>
<dbReference type="PROSITE" id="PS50005">
    <property type="entry name" value="TPR"/>
    <property type="match status" value="3"/>
</dbReference>
<dbReference type="Pfam" id="PF13424">
    <property type="entry name" value="TPR_12"/>
    <property type="match status" value="1"/>
</dbReference>
<keyword evidence="2 3" id="KW-0802">TPR repeat</keyword>
<proteinExistence type="predicted"/>
<organism evidence="5 6">
    <name type="scientific">Leptospira inadai serovar Lyme str. 10</name>
    <dbReference type="NCBI Taxonomy" id="1049790"/>
    <lineage>
        <taxon>Bacteria</taxon>
        <taxon>Pseudomonadati</taxon>
        <taxon>Spirochaetota</taxon>
        <taxon>Spirochaetia</taxon>
        <taxon>Leptospirales</taxon>
        <taxon>Leptospiraceae</taxon>
        <taxon>Leptospira</taxon>
    </lineage>
</organism>
<dbReference type="STRING" id="1049790.LEP1GSC047_2105"/>
<gene>
    <name evidence="5" type="ORF">LEP1GSC047_2105</name>
</gene>
<feature type="repeat" description="TPR" evidence="3">
    <location>
        <begin position="131"/>
        <end position="164"/>
    </location>
</feature>
<dbReference type="AlphaFoldDB" id="V6HEU7"/>
<protein>
    <submittedName>
        <fullName evidence="5">Tetratricopeptide repeat protein</fullName>
    </submittedName>
</protein>
<dbReference type="SUPFAM" id="SSF48452">
    <property type="entry name" value="TPR-like"/>
    <property type="match status" value="1"/>
</dbReference>
<evidence type="ECO:0000256" key="1">
    <source>
        <dbReference type="ARBA" id="ARBA00022737"/>
    </source>
</evidence>
<evidence type="ECO:0000313" key="6">
    <source>
        <dbReference type="Proteomes" id="UP000018719"/>
    </source>
</evidence>
<dbReference type="EMBL" id="AHMM02000006">
    <property type="protein sequence ID" value="EQA38692.1"/>
    <property type="molecule type" value="Genomic_DNA"/>
</dbReference>
<feature type="repeat" description="TPR" evidence="3">
    <location>
        <begin position="62"/>
        <end position="95"/>
    </location>
</feature>
<accession>V6HEU7</accession>